<reference evidence="1" key="1">
    <citation type="submission" date="2018-05" db="EMBL/GenBank/DDBJ databases">
        <authorList>
            <person name="Lanie J.A."/>
            <person name="Ng W.-L."/>
            <person name="Kazmierczak K.M."/>
            <person name="Andrzejewski T.M."/>
            <person name="Davidsen T.M."/>
            <person name="Wayne K.J."/>
            <person name="Tettelin H."/>
            <person name="Glass J.I."/>
            <person name="Rusch D."/>
            <person name="Podicherti R."/>
            <person name="Tsui H.-C.T."/>
            <person name="Winkler M.E."/>
        </authorList>
    </citation>
    <scope>NUCLEOTIDE SEQUENCE</scope>
</reference>
<name>A0A382N8S1_9ZZZZ</name>
<dbReference type="AlphaFoldDB" id="A0A382N8S1"/>
<protein>
    <submittedName>
        <fullName evidence="1">Uncharacterized protein</fullName>
    </submittedName>
</protein>
<sequence length="24" mass="2676">MAVLQSSYRKSLTLDHGSLIKDNV</sequence>
<proteinExistence type="predicted"/>
<evidence type="ECO:0000313" key="1">
    <source>
        <dbReference type="EMBL" id="SVC56948.1"/>
    </source>
</evidence>
<accession>A0A382N8S1</accession>
<organism evidence="1">
    <name type="scientific">marine metagenome</name>
    <dbReference type="NCBI Taxonomy" id="408172"/>
    <lineage>
        <taxon>unclassified sequences</taxon>
        <taxon>metagenomes</taxon>
        <taxon>ecological metagenomes</taxon>
    </lineage>
</organism>
<dbReference type="EMBL" id="UINC01098432">
    <property type="protein sequence ID" value="SVC56948.1"/>
    <property type="molecule type" value="Genomic_DNA"/>
</dbReference>
<gene>
    <name evidence="1" type="ORF">METZ01_LOCUS309802</name>
</gene>